<keyword evidence="6" id="KW-0949">S-adenosyl-L-methionine</keyword>
<dbReference type="AlphaFoldDB" id="A0A940WVT1"/>
<proteinExistence type="inferred from homology"/>
<evidence type="ECO:0000256" key="1">
    <source>
        <dbReference type="ARBA" id="ARBA00005879"/>
    </source>
</evidence>
<dbReference type="InterPro" id="IPR035996">
    <property type="entry name" value="4pyrrol_Methylase_sf"/>
</dbReference>
<dbReference type="PANTHER" id="PTHR45790:SF3">
    <property type="entry name" value="S-ADENOSYL-L-METHIONINE-DEPENDENT UROPORPHYRINOGEN III METHYLTRANSFERASE, CHLOROPLASTIC"/>
    <property type="match status" value="1"/>
</dbReference>
<keyword evidence="5 9" id="KW-0808">Transferase</keyword>
<dbReference type="Gene3D" id="3.30.950.10">
    <property type="entry name" value="Methyltransferase, Cobalt-precorrin-4 Transmethylase, Domain 2"/>
    <property type="match status" value="1"/>
</dbReference>
<dbReference type="InterPro" id="IPR014777">
    <property type="entry name" value="4pyrrole_Mease_sub1"/>
</dbReference>
<dbReference type="GO" id="GO:0004851">
    <property type="term" value="F:uroporphyrin-III C-methyltransferase activity"/>
    <property type="evidence" value="ECO:0007669"/>
    <property type="project" value="UniProtKB-EC"/>
</dbReference>
<dbReference type="SUPFAM" id="SSF69618">
    <property type="entry name" value="HemD-like"/>
    <property type="match status" value="1"/>
</dbReference>
<dbReference type="Pfam" id="PF00590">
    <property type="entry name" value="TP_methylase"/>
    <property type="match status" value="1"/>
</dbReference>
<dbReference type="InterPro" id="IPR050161">
    <property type="entry name" value="Siro_Cobalamin_biosynth"/>
</dbReference>
<dbReference type="PANTHER" id="PTHR45790">
    <property type="entry name" value="SIROHEME SYNTHASE-RELATED"/>
    <property type="match status" value="1"/>
</dbReference>
<dbReference type="FunFam" id="3.40.1010.10:FF:000001">
    <property type="entry name" value="Siroheme synthase"/>
    <property type="match status" value="1"/>
</dbReference>
<reference evidence="11" key="1">
    <citation type="submission" date="2021-03" db="EMBL/GenBank/DDBJ databases">
        <title>Bacillus suaedae sp. nov., isolated from Suaeda aralocaspica.</title>
        <authorList>
            <person name="Lei R.F.R."/>
        </authorList>
    </citation>
    <scope>NUCLEOTIDE SEQUENCE</scope>
    <source>
        <strain evidence="11">YZJH907-2</strain>
    </source>
</reference>
<evidence type="ECO:0000313" key="11">
    <source>
        <dbReference type="EMBL" id="MBP3953330.1"/>
    </source>
</evidence>
<accession>A0A940WVT1</accession>
<dbReference type="InterPro" id="IPR003043">
    <property type="entry name" value="Uropor_MeTrfase_CS"/>
</dbReference>
<comment type="similarity">
    <text evidence="1 9">Belongs to the precorrin methyltransferase family.</text>
</comment>
<keyword evidence="12" id="KW-1185">Reference proteome</keyword>
<dbReference type="PROSITE" id="PS00840">
    <property type="entry name" value="SUMT_2"/>
    <property type="match status" value="1"/>
</dbReference>
<evidence type="ECO:0000313" key="12">
    <source>
        <dbReference type="Proteomes" id="UP000678228"/>
    </source>
</evidence>
<dbReference type="InterPro" id="IPR000878">
    <property type="entry name" value="4pyrrol_Mease"/>
</dbReference>
<evidence type="ECO:0000256" key="5">
    <source>
        <dbReference type="ARBA" id="ARBA00022679"/>
    </source>
</evidence>
<keyword evidence="7" id="KW-0627">Porphyrin biosynthesis</keyword>
<dbReference type="PROSITE" id="PS00839">
    <property type="entry name" value="SUMT_1"/>
    <property type="match status" value="1"/>
</dbReference>
<evidence type="ECO:0000256" key="4">
    <source>
        <dbReference type="ARBA" id="ARBA00022603"/>
    </source>
</evidence>
<gene>
    <name evidence="11" type="primary">cobA</name>
    <name evidence="11" type="ORF">J7W16_19635</name>
</gene>
<evidence type="ECO:0000256" key="7">
    <source>
        <dbReference type="ARBA" id="ARBA00023244"/>
    </source>
</evidence>
<organism evidence="11 12">
    <name type="scientific">Halalkalibacter suaedae</name>
    <dbReference type="NCBI Taxonomy" id="2822140"/>
    <lineage>
        <taxon>Bacteria</taxon>
        <taxon>Bacillati</taxon>
        <taxon>Bacillota</taxon>
        <taxon>Bacilli</taxon>
        <taxon>Bacillales</taxon>
        <taxon>Bacillaceae</taxon>
        <taxon>Halalkalibacter</taxon>
    </lineage>
</organism>
<keyword evidence="4 9" id="KW-0489">Methyltransferase</keyword>
<dbReference type="NCBIfam" id="NF004790">
    <property type="entry name" value="PRK06136.1"/>
    <property type="match status" value="1"/>
</dbReference>
<dbReference type="SUPFAM" id="SSF53790">
    <property type="entry name" value="Tetrapyrrole methylase"/>
    <property type="match status" value="1"/>
</dbReference>
<evidence type="ECO:0000256" key="8">
    <source>
        <dbReference type="ARBA" id="ARBA00079776"/>
    </source>
</evidence>
<sequence length="493" mass="55074">MQKGIVYFVGAGPGDPELLTIKGRRVLREADVVVFDRLVNPILLTEVKSDAKLVYCGKQPCQHFLRQEDIQKELLIHARKGKKVVRLKGGDPAVFGRVGEEAELLSDNKIDYEIVPGITAGIAAPAYAGATITHREHSRSFAVVSGHSKTKDGKPDIKWESLAGSVDTIVFYMGVKHLQLIADQLINHGKPQDTAVLVIQWGTLSRQRTIDGTLKTIARKVKQAELTNPAIIVVGDVVKLRKKLQWFDQRSLSGKGILFPTSDPAQQLIVSELKREGADVYQHPRLTQRSLIKETPFKERWKDLNSCAELVFLSDASVDHFIEAINEYDCDLREIHSVFYSNKDSTRDRLLQIGCRSKEFHSAKKLINPLFVGSELDMKSIDLVDVHKVNHLFTHEDIVSEGEIQAFNRLVEEEHADTLILSSKTHALKFLNFLKKGIVSREGLSKLSILCQADAVKVLGNEGIHPDVVFEDVGNMTQLMTQLTGRLLLAQES</sequence>
<dbReference type="InterPro" id="IPR014776">
    <property type="entry name" value="4pyrrole_Mease_sub2"/>
</dbReference>
<dbReference type="NCBIfam" id="TIGR01469">
    <property type="entry name" value="cobA_cysG_Cterm"/>
    <property type="match status" value="1"/>
</dbReference>
<dbReference type="RefSeq" id="WP_210599187.1">
    <property type="nucleotide sequence ID" value="NZ_JAGKSQ010000012.1"/>
</dbReference>
<dbReference type="GO" id="GO:0004852">
    <property type="term" value="F:uroporphyrinogen-III synthase activity"/>
    <property type="evidence" value="ECO:0007669"/>
    <property type="project" value="InterPro"/>
</dbReference>
<dbReference type="InterPro" id="IPR036108">
    <property type="entry name" value="4pyrrol_syn_uPrphyn_synt_sf"/>
</dbReference>
<protein>
    <recommendedName>
        <fullName evidence="3">Uroporphyrinogen-III C-methyltransferase</fullName>
        <ecNumber evidence="2">2.1.1.107</ecNumber>
    </recommendedName>
    <alternativeName>
        <fullName evidence="8">Uroporphyrinogen III methylase</fullName>
    </alternativeName>
</protein>
<dbReference type="CDD" id="cd11642">
    <property type="entry name" value="SUMT"/>
    <property type="match status" value="1"/>
</dbReference>
<dbReference type="FunFam" id="3.30.950.10:FF:000001">
    <property type="entry name" value="Siroheme synthase"/>
    <property type="match status" value="1"/>
</dbReference>
<dbReference type="EC" id="2.1.1.107" evidence="2"/>
<feature type="domain" description="Tetrapyrrole methylase" evidence="10">
    <location>
        <begin position="6"/>
        <end position="217"/>
    </location>
</feature>
<evidence type="ECO:0000256" key="3">
    <source>
        <dbReference type="ARBA" id="ARBA00018323"/>
    </source>
</evidence>
<comment type="caution">
    <text evidence="11">The sequence shown here is derived from an EMBL/GenBank/DDBJ whole genome shotgun (WGS) entry which is preliminary data.</text>
</comment>
<name>A0A940WVT1_9BACI</name>
<dbReference type="GO" id="GO:0032259">
    <property type="term" value="P:methylation"/>
    <property type="evidence" value="ECO:0007669"/>
    <property type="project" value="UniProtKB-KW"/>
</dbReference>
<dbReference type="Gene3D" id="3.40.1010.10">
    <property type="entry name" value="Cobalt-precorrin-4 Transmethylase, Domain 1"/>
    <property type="match status" value="1"/>
</dbReference>
<dbReference type="GO" id="GO:0019354">
    <property type="term" value="P:siroheme biosynthetic process"/>
    <property type="evidence" value="ECO:0007669"/>
    <property type="project" value="InterPro"/>
</dbReference>
<dbReference type="Proteomes" id="UP000678228">
    <property type="component" value="Unassembled WGS sequence"/>
</dbReference>
<evidence type="ECO:0000256" key="9">
    <source>
        <dbReference type="RuleBase" id="RU003960"/>
    </source>
</evidence>
<dbReference type="EMBL" id="JAGKSQ010000012">
    <property type="protein sequence ID" value="MBP3953330.1"/>
    <property type="molecule type" value="Genomic_DNA"/>
</dbReference>
<evidence type="ECO:0000256" key="6">
    <source>
        <dbReference type="ARBA" id="ARBA00022691"/>
    </source>
</evidence>
<evidence type="ECO:0000256" key="2">
    <source>
        <dbReference type="ARBA" id="ARBA00012162"/>
    </source>
</evidence>
<evidence type="ECO:0000259" key="10">
    <source>
        <dbReference type="Pfam" id="PF00590"/>
    </source>
</evidence>
<dbReference type="InterPro" id="IPR006366">
    <property type="entry name" value="CobA/CysG_C"/>
</dbReference>